<dbReference type="InterPro" id="IPR036515">
    <property type="entry name" value="Transposase_17_sf"/>
</dbReference>
<sequence>MPVDDPSKFADRFSIESSRLKNWDYSSPGIYFVTICTLNHNKFFGKIIENKMCLSLRGQIAQQCIVDIPKHFLNVKILDYVVMPNHLHILMETIPLQLKSVETHDRASLQTPPTSLHKKYQSFHFHRLAIKSNQTIPKIVSQFKSSVTRMCNQHSMFFAWQSRFHDEIVKDDQQLIITKQYIRNNVANWEKDKFYR</sequence>
<proteinExistence type="predicted"/>
<evidence type="ECO:0000313" key="2">
    <source>
        <dbReference type="EMBL" id="PIU73490.1"/>
    </source>
</evidence>
<dbReference type="InterPro" id="IPR002686">
    <property type="entry name" value="Transposase_17"/>
</dbReference>
<gene>
    <name evidence="2" type="ORF">COS78_01795</name>
</gene>
<dbReference type="SUPFAM" id="SSF143422">
    <property type="entry name" value="Transposase IS200-like"/>
    <property type="match status" value="1"/>
</dbReference>
<dbReference type="Proteomes" id="UP000231407">
    <property type="component" value="Unassembled WGS sequence"/>
</dbReference>
<feature type="domain" description="Transposase IS200-like" evidence="1">
    <location>
        <begin position="26"/>
        <end position="185"/>
    </location>
</feature>
<evidence type="ECO:0000313" key="3">
    <source>
        <dbReference type="Proteomes" id="UP000231407"/>
    </source>
</evidence>
<accession>A0A2M7ASB0</accession>
<dbReference type="GO" id="GO:0004803">
    <property type="term" value="F:transposase activity"/>
    <property type="evidence" value="ECO:0007669"/>
    <property type="project" value="InterPro"/>
</dbReference>
<dbReference type="PANTHER" id="PTHR36966">
    <property type="entry name" value="REP-ASSOCIATED TYROSINE TRANSPOSASE"/>
    <property type="match status" value="1"/>
</dbReference>
<dbReference type="GO" id="GO:0043565">
    <property type="term" value="F:sequence-specific DNA binding"/>
    <property type="evidence" value="ECO:0007669"/>
    <property type="project" value="TreeGrafter"/>
</dbReference>
<evidence type="ECO:0000259" key="1">
    <source>
        <dbReference type="SMART" id="SM01321"/>
    </source>
</evidence>
<comment type="caution">
    <text evidence="2">The sequence shown here is derived from an EMBL/GenBank/DDBJ whole genome shotgun (WGS) entry which is preliminary data.</text>
</comment>
<reference evidence="3" key="1">
    <citation type="submission" date="2017-09" db="EMBL/GenBank/DDBJ databases">
        <title>Depth-based differentiation of microbial function through sediment-hosted aquifers and enrichment of novel symbionts in the deep terrestrial subsurface.</title>
        <authorList>
            <person name="Probst A.J."/>
            <person name="Ladd B."/>
            <person name="Jarett J.K."/>
            <person name="Geller-Mcgrath D.E."/>
            <person name="Sieber C.M.K."/>
            <person name="Emerson J.B."/>
            <person name="Anantharaman K."/>
            <person name="Thomas B.C."/>
            <person name="Malmstrom R."/>
            <person name="Stieglmeier M."/>
            <person name="Klingl A."/>
            <person name="Woyke T."/>
            <person name="Ryan C.M."/>
            <person name="Banfield J.F."/>
        </authorList>
    </citation>
    <scope>NUCLEOTIDE SEQUENCE [LARGE SCALE GENOMIC DNA]</scope>
</reference>
<name>A0A2M7ASB0_9BACT</name>
<organism evidence="2 3">
    <name type="scientific">Candidatus Shapirobacteria bacterium CG06_land_8_20_14_3_00_40_12</name>
    <dbReference type="NCBI Taxonomy" id="1974881"/>
    <lineage>
        <taxon>Bacteria</taxon>
        <taxon>Candidatus Shapironibacteriota</taxon>
    </lineage>
</organism>
<dbReference type="InterPro" id="IPR052715">
    <property type="entry name" value="RAYT_transposase"/>
</dbReference>
<dbReference type="AlphaFoldDB" id="A0A2M7ASB0"/>
<dbReference type="PANTHER" id="PTHR36966:SF1">
    <property type="entry name" value="REP-ASSOCIATED TYROSINE TRANSPOSASE"/>
    <property type="match status" value="1"/>
</dbReference>
<dbReference type="Gene3D" id="3.30.70.1290">
    <property type="entry name" value="Transposase IS200-like"/>
    <property type="match status" value="1"/>
</dbReference>
<protein>
    <submittedName>
        <fullName evidence="2">Transposase</fullName>
    </submittedName>
</protein>
<dbReference type="GO" id="GO:0006313">
    <property type="term" value="P:DNA transposition"/>
    <property type="evidence" value="ECO:0007669"/>
    <property type="project" value="InterPro"/>
</dbReference>
<dbReference type="EMBL" id="PEWA01000023">
    <property type="protein sequence ID" value="PIU73490.1"/>
    <property type="molecule type" value="Genomic_DNA"/>
</dbReference>
<dbReference type="SMART" id="SM01321">
    <property type="entry name" value="Y1_Tnp"/>
    <property type="match status" value="1"/>
</dbReference>